<dbReference type="InterPro" id="IPR028087">
    <property type="entry name" value="Tad_N"/>
</dbReference>
<dbReference type="RefSeq" id="WP_249904293.1">
    <property type="nucleotide sequence ID" value="NZ_JAMGBA010000002.1"/>
</dbReference>
<dbReference type="EMBL" id="JAMGBA010000002">
    <property type="protein sequence ID" value="MCL6698909.1"/>
    <property type="molecule type" value="Genomic_DNA"/>
</dbReference>
<name>A0ABT0RVI6_9SPHN</name>
<evidence type="ECO:0000313" key="2">
    <source>
        <dbReference type="EMBL" id="MCL6698909.1"/>
    </source>
</evidence>
<evidence type="ECO:0000313" key="3">
    <source>
        <dbReference type="Proteomes" id="UP001203410"/>
    </source>
</evidence>
<proteinExistence type="predicted"/>
<comment type="caution">
    <text evidence="2">The sequence shown here is derived from an EMBL/GenBank/DDBJ whole genome shotgun (WGS) entry which is preliminary data.</text>
</comment>
<dbReference type="Proteomes" id="UP001203410">
    <property type="component" value="Unassembled WGS sequence"/>
</dbReference>
<gene>
    <name evidence="2" type="ORF">LZ496_08965</name>
</gene>
<reference evidence="2 3" key="1">
    <citation type="submission" date="2022-05" db="EMBL/GenBank/DDBJ databases">
        <authorList>
            <person name="Jo J.-H."/>
            <person name="Im W.-T."/>
        </authorList>
    </citation>
    <scope>NUCLEOTIDE SEQUENCE [LARGE SCALE GENOMIC DNA]</scope>
    <source>
        <strain evidence="2 3">NSE70-1</strain>
    </source>
</reference>
<dbReference type="Pfam" id="PF13400">
    <property type="entry name" value="Tad"/>
    <property type="match status" value="1"/>
</dbReference>
<sequence length="564" mass="58554">MRRPSFWVGNNSGAVAPTVALSLFALIGAGGIAFDYARLATLDTELQNAADQAALAAVTQLDQQSGAIARATAAAQSLLANQTLMANDNNASGLVAAVSAVVFYATKADAEAANGLNCPTTNAIDPTASNANATAKFVCVRMADRVARYALTPVTAAFSSGNISAMAVAGLGTAICKVPPVMICNPDEPTGNSDKNLDFDIASRIGAGLRLISVGNGNTAWAPGNFGYLDTGSPTSNPNVELRQALGWVTPPGDCSGLAGVKTRTGAGTPVTQALNTRFDIYEKANTGNGNAASCPSGATCPASINTVKDVIQKGTPNQANKCGVANNEWELPPSGQYYGSGNVPAPSNTTDLTQTEADTIKAMGYPRDKCHAISQNGSCTADKVGNGAWDRGAYFRVNYGWTAAQWPGYLATGTNSIPITNTTPSRYQVYRWEVANRGTTIGGKVILGPRVYGSGPNGETAFGTPVCSQLQGYGSGMVPGGNNVDRRRISTAVINCNAWNVHGGGGTVYGVVKWIELFLVEPSLQRDRTDVNDVYAEFIGQTQMGAGSSAGQVVRHDVPYLVK</sequence>
<protein>
    <submittedName>
        <fullName evidence="2">Pilus assembly protein TadG-related protein</fullName>
    </submittedName>
</protein>
<feature type="domain" description="Putative Flp pilus-assembly TadG-like N-terminal" evidence="1">
    <location>
        <begin position="13"/>
        <end position="59"/>
    </location>
</feature>
<organism evidence="2 3">
    <name type="scientific">Sphingomonas caseinilyticus</name>
    <dbReference type="NCBI Taxonomy" id="2908205"/>
    <lineage>
        <taxon>Bacteria</taxon>
        <taxon>Pseudomonadati</taxon>
        <taxon>Pseudomonadota</taxon>
        <taxon>Alphaproteobacteria</taxon>
        <taxon>Sphingomonadales</taxon>
        <taxon>Sphingomonadaceae</taxon>
        <taxon>Sphingomonas</taxon>
    </lineage>
</organism>
<accession>A0ABT0RVI6</accession>
<evidence type="ECO:0000259" key="1">
    <source>
        <dbReference type="Pfam" id="PF13400"/>
    </source>
</evidence>
<keyword evidence="3" id="KW-1185">Reference proteome</keyword>